<dbReference type="RefSeq" id="WP_113660303.1">
    <property type="nucleotide sequence ID" value="NZ_KZ845680.1"/>
</dbReference>
<keyword evidence="1" id="KW-1133">Transmembrane helix</keyword>
<keyword evidence="1" id="KW-0472">Membrane</keyword>
<dbReference type="OrthoDB" id="71172at2"/>
<protein>
    <submittedName>
        <fullName evidence="2">Uncharacterized protein</fullName>
    </submittedName>
</protein>
<dbReference type="EMBL" id="QJKK01000018">
    <property type="protein sequence ID" value="RAL21325.1"/>
    <property type="molecule type" value="Genomic_DNA"/>
</dbReference>
<evidence type="ECO:0000313" key="3">
    <source>
        <dbReference type="Proteomes" id="UP000251213"/>
    </source>
</evidence>
<keyword evidence="1" id="KW-0812">Transmembrane</keyword>
<gene>
    <name evidence="2" type="ORF">DL897_16950</name>
</gene>
<name>A0A364K136_9BACL</name>
<feature type="transmembrane region" description="Helical" evidence="1">
    <location>
        <begin position="6"/>
        <end position="23"/>
    </location>
</feature>
<dbReference type="Proteomes" id="UP000251213">
    <property type="component" value="Unassembled WGS sequence"/>
</dbReference>
<dbReference type="AlphaFoldDB" id="A0A364K136"/>
<evidence type="ECO:0000313" key="2">
    <source>
        <dbReference type="EMBL" id="RAL21325.1"/>
    </source>
</evidence>
<proteinExistence type="predicted"/>
<reference evidence="2 3" key="2">
    <citation type="submission" date="2018-06" db="EMBL/GenBank/DDBJ databases">
        <authorList>
            <person name="Zhirakovskaya E."/>
        </authorList>
    </citation>
    <scope>NUCLEOTIDE SEQUENCE [LARGE SCALE GENOMIC DNA]</scope>
    <source>
        <strain evidence="2 3">FBKL4.011</strain>
    </source>
</reference>
<organism evidence="2 3">
    <name type="scientific">Thermoflavimicrobium daqui</name>
    <dbReference type="NCBI Taxonomy" id="2137476"/>
    <lineage>
        <taxon>Bacteria</taxon>
        <taxon>Bacillati</taxon>
        <taxon>Bacillota</taxon>
        <taxon>Bacilli</taxon>
        <taxon>Bacillales</taxon>
        <taxon>Thermoactinomycetaceae</taxon>
        <taxon>Thermoflavimicrobium</taxon>
    </lineage>
</organism>
<accession>A0A364K136</accession>
<comment type="caution">
    <text evidence="2">The sequence shown here is derived from an EMBL/GenBank/DDBJ whole genome shotgun (WGS) entry which is preliminary data.</text>
</comment>
<sequence length="303" mass="36345">MEGIAAVLLLIFIAVVIMVNVFYRMGKKREMPTLSDHLPNLGIQAHSTDFQMQMKLLIDHLHTSYPPHYVERIKERVIRQHHISLVEWEHRWFEWERYLVMTAILRSVPMYSSQVDAVWHEMLMFTREYRQFSQQYLKVMLHHIPNTSENNPFNPSERAWFDLIYVLLFQPSQYSQMSWGTFLQHPLAKSVLHDFERLSPELLKKKYFNERAAEYVPGAGEIISFLIQFMIHEIKSQNRFVKVSGTNTHDFYHHYLKEKTNQPTLLQIRGVIYLSTYHYDDFYPQYEVLFQQISQTTSPHTYH</sequence>
<reference evidence="2 3" key="1">
    <citation type="submission" date="2018-06" db="EMBL/GenBank/DDBJ databases">
        <title>Thermoflavimicrobium daqus sp. nov., a thermophilic microbe isolated from Moutai-flavour Daqu.</title>
        <authorList>
            <person name="Wang X."/>
            <person name="Zhou H."/>
        </authorList>
    </citation>
    <scope>NUCLEOTIDE SEQUENCE [LARGE SCALE GENOMIC DNA]</scope>
    <source>
        <strain evidence="2 3">FBKL4.011</strain>
    </source>
</reference>
<evidence type="ECO:0000256" key="1">
    <source>
        <dbReference type="SAM" id="Phobius"/>
    </source>
</evidence>
<keyword evidence="3" id="KW-1185">Reference proteome</keyword>